<evidence type="ECO:0000256" key="5">
    <source>
        <dbReference type="ARBA" id="ARBA00022679"/>
    </source>
</evidence>
<dbReference type="GO" id="GO:0015771">
    <property type="term" value="P:trehalose transport"/>
    <property type="evidence" value="ECO:0007669"/>
    <property type="project" value="TreeGrafter"/>
</dbReference>
<dbReference type="HOGENOM" id="CLU_012312_2_0_9"/>
<feature type="domain" description="PTS EIIC type-1" evidence="14">
    <location>
        <begin position="111"/>
        <end position="463"/>
    </location>
</feature>
<dbReference type="Pfam" id="PF00367">
    <property type="entry name" value="PTS_EIIB"/>
    <property type="match status" value="1"/>
</dbReference>
<feature type="transmembrane region" description="Helical" evidence="12">
    <location>
        <begin position="332"/>
        <end position="352"/>
    </location>
</feature>
<feature type="transmembrane region" description="Helical" evidence="12">
    <location>
        <begin position="431"/>
        <end position="454"/>
    </location>
</feature>
<accession>D7UVD2</accession>
<evidence type="ECO:0000256" key="11">
    <source>
        <dbReference type="PROSITE-ProRule" id="PRU00421"/>
    </source>
</evidence>
<evidence type="ECO:0000256" key="8">
    <source>
        <dbReference type="ARBA" id="ARBA00022777"/>
    </source>
</evidence>
<keyword evidence="5 15" id="KW-0808">Transferase</keyword>
<dbReference type="Pfam" id="PF02378">
    <property type="entry name" value="PTS_EIIC"/>
    <property type="match status" value="1"/>
</dbReference>
<feature type="transmembrane region" description="Helical" evidence="12">
    <location>
        <begin position="364"/>
        <end position="384"/>
    </location>
</feature>
<dbReference type="Gene3D" id="3.30.1360.60">
    <property type="entry name" value="Glucose permease domain IIB"/>
    <property type="match status" value="1"/>
</dbReference>
<evidence type="ECO:0000256" key="9">
    <source>
        <dbReference type="ARBA" id="ARBA00022989"/>
    </source>
</evidence>
<name>D7UVD2_LISGR</name>
<dbReference type="PANTHER" id="PTHR30175">
    <property type="entry name" value="PHOSPHOTRANSFERASE SYSTEM TRANSPORT PROTEIN"/>
    <property type="match status" value="1"/>
</dbReference>
<proteinExistence type="predicted"/>
<comment type="subcellular location">
    <subcellularLocation>
        <location evidence="1">Cell membrane</location>
        <topology evidence="1">Multi-pass membrane protein</topology>
    </subcellularLocation>
</comment>
<feature type="transmembrane region" description="Helical" evidence="12">
    <location>
        <begin position="391"/>
        <end position="411"/>
    </location>
</feature>
<keyword evidence="10 12" id="KW-0472">Membrane</keyword>
<dbReference type="GO" id="GO:0016301">
    <property type="term" value="F:kinase activity"/>
    <property type="evidence" value="ECO:0007669"/>
    <property type="project" value="UniProtKB-KW"/>
</dbReference>
<keyword evidence="2" id="KW-0813">Transport</keyword>
<comment type="caution">
    <text evidence="15">The sequence shown here is derived from an EMBL/GenBank/DDBJ whole genome shotgun (WGS) entry which is preliminary data.</text>
</comment>
<keyword evidence="8" id="KW-0418">Kinase</keyword>
<evidence type="ECO:0000259" key="13">
    <source>
        <dbReference type="PROSITE" id="PS51098"/>
    </source>
</evidence>
<feature type="transmembrane region" description="Helical" evidence="12">
    <location>
        <begin position="150"/>
        <end position="169"/>
    </location>
</feature>
<dbReference type="STRING" id="525367.HMPREF0556_10407"/>
<dbReference type="RefSeq" id="WP_003757008.1">
    <property type="nucleotide sequence ID" value="NZ_GL538352.1"/>
</dbReference>
<evidence type="ECO:0000256" key="1">
    <source>
        <dbReference type="ARBA" id="ARBA00004651"/>
    </source>
</evidence>
<dbReference type="eggNOG" id="COG1264">
    <property type="taxonomic scope" value="Bacteria"/>
</dbReference>
<dbReference type="PANTHER" id="PTHR30175:SF1">
    <property type="entry name" value="PTS SYSTEM ARBUTIN-, CELLOBIOSE-, AND SALICIN-SPECIFIC EIIBC COMPONENT-RELATED"/>
    <property type="match status" value="1"/>
</dbReference>
<evidence type="ECO:0000256" key="12">
    <source>
        <dbReference type="SAM" id="Phobius"/>
    </source>
</evidence>
<dbReference type="CDD" id="cd00212">
    <property type="entry name" value="PTS_IIB_glc"/>
    <property type="match status" value="1"/>
</dbReference>
<feature type="domain" description="PTS EIIB type-1" evidence="13">
    <location>
        <begin position="5"/>
        <end position="87"/>
    </location>
</feature>
<keyword evidence="7 12" id="KW-0812">Transmembrane</keyword>
<feature type="transmembrane region" description="Helical" evidence="12">
    <location>
        <begin position="181"/>
        <end position="201"/>
    </location>
</feature>
<evidence type="ECO:0000313" key="15">
    <source>
        <dbReference type="EMBL" id="EFI85208.1"/>
    </source>
</evidence>
<feature type="transmembrane region" description="Helical" evidence="12">
    <location>
        <begin position="207"/>
        <end position="228"/>
    </location>
</feature>
<evidence type="ECO:0000256" key="2">
    <source>
        <dbReference type="ARBA" id="ARBA00022448"/>
    </source>
</evidence>
<dbReference type="InterPro" id="IPR018113">
    <property type="entry name" value="PTrfase_EIIB_Cys"/>
</dbReference>
<dbReference type="EC" id="2.7.1.69" evidence="15"/>
<evidence type="ECO:0000259" key="14">
    <source>
        <dbReference type="PROSITE" id="PS51103"/>
    </source>
</evidence>
<dbReference type="PROSITE" id="PS51098">
    <property type="entry name" value="PTS_EIIB_TYPE_1"/>
    <property type="match status" value="1"/>
</dbReference>
<dbReference type="InterPro" id="IPR013013">
    <property type="entry name" value="PTS_EIIC_1"/>
</dbReference>
<keyword evidence="3" id="KW-1003">Cell membrane</keyword>
<dbReference type="SUPFAM" id="SSF55604">
    <property type="entry name" value="Glucose permease domain IIB"/>
    <property type="match status" value="1"/>
</dbReference>
<organism evidence="15 16">
    <name type="scientific">Listeria grayi DSM 20601</name>
    <dbReference type="NCBI Taxonomy" id="525367"/>
    <lineage>
        <taxon>Bacteria</taxon>
        <taxon>Bacillati</taxon>
        <taxon>Bacillota</taxon>
        <taxon>Bacilli</taxon>
        <taxon>Bacillales</taxon>
        <taxon>Listeriaceae</taxon>
        <taxon>Listeria</taxon>
    </lineage>
</organism>
<evidence type="ECO:0000256" key="4">
    <source>
        <dbReference type="ARBA" id="ARBA00022597"/>
    </source>
</evidence>
<protein>
    <submittedName>
        <fullName evidence="15">Phosphotransferase system, EIIC</fullName>
        <ecNumber evidence="15">2.7.1.69</ecNumber>
    </submittedName>
</protein>
<evidence type="ECO:0000256" key="3">
    <source>
        <dbReference type="ARBA" id="ARBA00022475"/>
    </source>
</evidence>
<evidence type="ECO:0000256" key="10">
    <source>
        <dbReference type="ARBA" id="ARBA00023136"/>
    </source>
</evidence>
<evidence type="ECO:0000313" key="16">
    <source>
        <dbReference type="Proteomes" id="UP000010119"/>
    </source>
</evidence>
<reference evidence="15" key="1">
    <citation type="submission" date="2010-06" db="EMBL/GenBank/DDBJ databases">
        <authorList>
            <person name="Muzny D."/>
            <person name="Qin X."/>
            <person name="Buhay C."/>
            <person name="Dugan-Rocha S."/>
            <person name="Ding Y."/>
            <person name="Chen G."/>
            <person name="Hawes A."/>
            <person name="Holder M."/>
            <person name="Jhangiani S."/>
            <person name="Johnson A."/>
            <person name="Khan Z."/>
            <person name="Li Z."/>
            <person name="Liu W."/>
            <person name="Liu X."/>
            <person name="Perez L."/>
            <person name="Shen H."/>
            <person name="Wang Q."/>
            <person name="Watt J."/>
            <person name="Xi L."/>
            <person name="Xin Y."/>
            <person name="Zhou J."/>
            <person name="Deng J."/>
            <person name="Jiang H."/>
            <person name="Liu Y."/>
            <person name="Qu J."/>
            <person name="Song X.-Z."/>
            <person name="Zhang L."/>
            <person name="Villasana D."/>
            <person name="Johnson A."/>
            <person name="Liu J."/>
            <person name="Liyanage D."/>
            <person name="Lorensuhewa L."/>
            <person name="Robinson T."/>
            <person name="Song A."/>
            <person name="Song B.-B."/>
            <person name="Dinh H."/>
            <person name="Thornton R."/>
            <person name="Coyle M."/>
            <person name="Francisco L."/>
            <person name="Jackson L."/>
            <person name="Javaid M."/>
            <person name="Korchina V."/>
            <person name="Kovar C."/>
            <person name="Mata R."/>
            <person name="Mathew T."/>
            <person name="Ngo R."/>
            <person name="Nguyen L."/>
            <person name="Nguyen N."/>
            <person name="Okwuonu G."/>
            <person name="Ongeri F."/>
            <person name="Pham C."/>
            <person name="Simmons D."/>
            <person name="Wilczek-Boney K."/>
            <person name="Hale W."/>
            <person name="Jakkamsetti A."/>
            <person name="Pham P."/>
            <person name="Ruth R."/>
            <person name="San Lucas F."/>
            <person name="Warren J."/>
            <person name="Zhang J."/>
            <person name="Zhao Z."/>
            <person name="Zhou C."/>
            <person name="Zhu D."/>
            <person name="Lee S."/>
            <person name="Bess C."/>
            <person name="Blankenburg K."/>
            <person name="Forbes L."/>
            <person name="Fu Q."/>
            <person name="Gubbala S."/>
            <person name="Hirani K."/>
            <person name="Jayaseelan J.C."/>
            <person name="Lara F."/>
            <person name="Munidasa M."/>
            <person name="Palculict T."/>
            <person name="Patil S."/>
            <person name="Pu L.-L."/>
            <person name="Saada N."/>
            <person name="Tang L."/>
            <person name="Weissenberger G."/>
            <person name="Zhu Y."/>
            <person name="Hemphill L."/>
            <person name="Shang Y."/>
            <person name="Youmans B."/>
            <person name="Ayvaz T."/>
            <person name="Ross M."/>
            <person name="Santibanez J."/>
            <person name="Aqrawi P."/>
            <person name="Gross S."/>
            <person name="Joshi V."/>
            <person name="Fowler G."/>
            <person name="Nazareth L."/>
            <person name="Reid J."/>
            <person name="Worley K."/>
            <person name="Petrosino J."/>
            <person name="Highlander S."/>
            <person name="Gibbs R."/>
        </authorList>
    </citation>
    <scope>NUCLEOTIDE SEQUENCE [LARGE SCALE GENOMIC DNA]</scope>
    <source>
        <strain evidence="15">DSM 20601</strain>
    </source>
</reference>
<sequence length="463" mass="49055">MPSLENLSRQLLVLMGGPDNIISVTHCATRLRPVLKDRALVKTAEIDALDGVTGVVNKEAGLQIIIGTNVGEVYDAFMKVWQADDATSQKAETETSEVPSEKRSWFNGFVALVVSIFSPLLPLLAGAGLLRGFTILANEIGWLPTESSTNVLLTLAATSVFYFLPLLIAVTSAKRFATSPYIAMAIMGALIMPDFIGLVKGDGGNTITFLGIAIPVFNYTSQIIPAILTTWLQSKMELFMKKKIPNSLHMIVIPTVLLFVLVPVAAGIFGPLGNYLSIGIANGVGWLSNINQVITGAVVGGIWNILILFGVHWAPNTMVVIPEVAKTGHSAFIAYAANANFGMAGAAFAIFLKSRNRKLKNFSLTAITSVFLSGIVEPAIYGLGVKFKSPLVAGCLGAAIGGAFMGIFHVIGNAFVFGGLTTIPAFAGPTLWAYIVGLVISFAGGLAFTLLFGVKDPEAEMNQ</sequence>
<keyword evidence="9 12" id="KW-1133">Transmembrane helix</keyword>
<dbReference type="GO" id="GO:0009401">
    <property type="term" value="P:phosphoenolpyruvate-dependent sugar phosphotransferase system"/>
    <property type="evidence" value="ECO:0007669"/>
    <property type="project" value="UniProtKB-KW"/>
</dbReference>
<dbReference type="Proteomes" id="UP000010119">
    <property type="component" value="Unassembled WGS sequence"/>
</dbReference>
<feature type="transmembrane region" description="Helical" evidence="12">
    <location>
        <begin position="290"/>
        <end position="311"/>
    </location>
</feature>
<dbReference type="PROSITE" id="PS51103">
    <property type="entry name" value="PTS_EIIC_TYPE_1"/>
    <property type="match status" value="1"/>
</dbReference>
<keyword evidence="4" id="KW-0762">Sugar transport</keyword>
<feature type="transmembrane region" description="Helical" evidence="12">
    <location>
        <begin position="248"/>
        <end position="270"/>
    </location>
</feature>
<dbReference type="InterPro" id="IPR003352">
    <property type="entry name" value="PTS_EIIC"/>
</dbReference>
<dbReference type="InterPro" id="IPR001996">
    <property type="entry name" value="PTS_IIB_1"/>
</dbReference>
<keyword evidence="16" id="KW-1185">Reference proteome</keyword>
<dbReference type="GO" id="GO:0005886">
    <property type="term" value="C:plasma membrane"/>
    <property type="evidence" value="ECO:0007669"/>
    <property type="project" value="UniProtKB-SubCell"/>
</dbReference>
<dbReference type="eggNOG" id="COG1263">
    <property type="taxonomic scope" value="Bacteria"/>
</dbReference>
<dbReference type="InterPro" id="IPR050558">
    <property type="entry name" value="PTS_Sugar-Specific_Components"/>
</dbReference>
<feature type="transmembrane region" description="Helical" evidence="12">
    <location>
        <begin position="109"/>
        <end position="130"/>
    </location>
</feature>
<dbReference type="InterPro" id="IPR036878">
    <property type="entry name" value="Glu_permease_IIB"/>
</dbReference>
<keyword evidence="6" id="KW-0598">Phosphotransferase system</keyword>
<gene>
    <name evidence="15" type="ORF">HMPREF0556_10407</name>
</gene>
<dbReference type="GO" id="GO:0090589">
    <property type="term" value="F:protein-phosphocysteine-trehalose phosphotransferase system transporter activity"/>
    <property type="evidence" value="ECO:0007669"/>
    <property type="project" value="TreeGrafter"/>
</dbReference>
<dbReference type="AlphaFoldDB" id="D7UVD2"/>
<evidence type="ECO:0000256" key="6">
    <source>
        <dbReference type="ARBA" id="ARBA00022683"/>
    </source>
</evidence>
<dbReference type="EMBL" id="ACCR02000002">
    <property type="protein sequence ID" value="EFI85208.1"/>
    <property type="molecule type" value="Genomic_DNA"/>
</dbReference>
<feature type="active site" description="Phosphocysteine intermediate; for EIIB activity" evidence="11">
    <location>
        <position position="27"/>
    </location>
</feature>
<dbReference type="GO" id="GO:0008982">
    <property type="term" value="F:protein-N(PI)-phosphohistidine-sugar phosphotransferase activity"/>
    <property type="evidence" value="ECO:0007669"/>
    <property type="project" value="InterPro"/>
</dbReference>
<evidence type="ECO:0000256" key="7">
    <source>
        <dbReference type="ARBA" id="ARBA00022692"/>
    </source>
</evidence>